<feature type="region of interest" description="Disordered" evidence="1">
    <location>
        <begin position="440"/>
        <end position="483"/>
    </location>
</feature>
<evidence type="ECO:0000313" key="4">
    <source>
        <dbReference type="Proteomes" id="UP001497516"/>
    </source>
</evidence>
<protein>
    <recommendedName>
        <fullName evidence="2">DUF4283 domain-containing protein</fullName>
    </recommendedName>
</protein>
<dbReference type="InterPro" id="IPR040256">
    <property type="entry name" value="At4g02000-like"/>
</dbReference>
<dbReference type="EMBL" id="OZ034822">
    <property type="protein sequence ID" value="CAL1414001.1"/>
    <property type="molecule type" value="Genomic_DNA"/>
</dbReference>
<feature type="region of interest" description="Disordered" evidence="1">
    <location>
        <begin position="274"/>
        <end position="315"/>
    </location>
</feature>
<evidence type="ECO:0000313" key="3">
    <source>
        <dbReference type="EMBL" id="CAL1414001.1"/>
    </source>
</evidence>
<dbReference type="PANTHER" id="PTHR31286">
    <property type="entry name" value="GLYCINE-RICH CELL WALL STRUCTURAL PROTEIN 1.8-LIKE"/>
    <property type="match status" value="1"/>
</dbReference>
<dbReference type="Pfam" id="PF14111">
    <property type="entry name" value="DUF4283"/>
    <property type="match status" value="1"/>
</dbReference>
<proteinExistence type="predicted"/>
<feature type="region of interest" description="Disordered" evidence="1">
    <location>
        <begin position="341"/>
        <end position="415"/>
    </location>
</feature>
<name>A0AAV2GU57_9ROSI</name>
<sequence>MGAARKLFGETKCLDEWYIADSDSEDVAAAIREDGQEAPFEADEDPKCPPILFSAAEERTFCRDLRSALVVKALGRAVSYTAMSIRLNTIWAKAGGIQVTSMKNGYFLIRFMNGMDYERAITGGPWMIGSNYLTVHMWDRYFYPYGHEISSTVVWARLLDLPIHFFHHDAVMKIGRRMGKPIRIDGATRTKARSDYARVCVQVDLTQPLLSQFTIHGKKYFIQYEGLERICLNCGTYSEHGYCPCTKTHAPMEEEKTADETVKETRPTDSLYGEWMIAKRKPRPPRKDPSTQTEKGDTNVHHGHKTRASHASGSRFDVLHEEGDREMSPRPSQVTEAAANVNIYKDKVHSGNSGSSKGKKGTGSSPTLPTAERGTPTHTSSQAPDEIQNSRPMQTQNLSSATISETGVESHVAGGPANEVRQMQSSKADIQAPNVAHVVKKEIKDKPPDSTQKNPIAKMQHAKRDETNAKVAMNIDGNNLSAT</sequence>
<keyword evidence="4" id="KW-1185">Reference proteome</keyword>
<dbReference type="AlphaFoldDB" id="A0AAV2GU57"/>
<evidence type="ECO:0000256" key="1">
    <source>
        <dbReference type="SAM" id="MobiDB-lite"/>
    </source>
</evidence>
<feature type="domain" description="DUF4283" evidence="2">
    <location>
        <begin position="64"/>
        <end position="143"/>
    </location>
</feature>
<feature type="compositionally biased region" description="Polar residues" evidence="1">
    <location>
        <begin position="376"/>
        <end position="407"/>
    </location>
</feature>
<accession>A0AAV2GU57</accession>
<dbReference type="PANTHER" id="PTHR31286:SF99">
    <property type="entry name" value="DUF4283 DOMAIN-CONTAINING PROTEIN"/>
    <property type="match status" value="1"/>
</dbReference>
<gene>
    <name evidence="3" type="ORF">LTRI10_LOCUS53193</name>
</gene>
<evidence type="ECO:0000259" key="2">
    <source>
        <dbReference type="Pfam" id="PF14111"/>
    </source>
</evidence>
<dbReference type="InterPro" id="IPR025558">
    <property type="entry name" value="DUF4283"/>
</dbReference>
<dbReference type="Proteomes" id="UP001497516">
    <property type="component" value="Chromosome 9"/>
</dbReference>
<reference evidence="3 4" key="1">
    <citation type="submission" date="2024-04" db="EMBL/GenBank/DDBJ databases">
        <authorList>
            <person name="Fracassetti M."/>
        </authorList>
    </citation>
    <scope>NUCLEOTIDE SEQUENCE [LARGE SCALE GENOMIC DNA]</scope>
</reference>
<feature type="compositionally biased region" description="Basic and acidic residues" evidence="1">
    <location>
        <begin position="285"/>
        <end position="300"/>
    </location>
</feature>
<organism evidence="3 4">
    <name type="scientific">Linum trigynum</name>
    <dbReference type="NCBI Taxonomy" id="586398"/>
    <lineage>
        <taxon>Eukaryota</taxon>
        <taxon>Viridiplantae</taxon>
        <taxon>Streptophyta</taxon>
        <taxon>Embryophyta</taxon>
        <taxon>Tracheophyta</taxon>
        <taxon>Spermatophyta</taxon>
        <taxon>Magnoliopsida</taxon>
        <taxon>eudicotyledons</taxon>
        <taxon>Gunneridae</taxon>
        <taxon>Pentapetalae</taxon>
        <taxon>rosids</taxon>
        <taxon>fabids</taxon>
        <taxon>Malpighiales</taxon>
        <taxon>Linaceae</taxon>
        <taxon>Linum</taxon>
    </lineage>
</organism>